<organism evidence="1">
    <name type="scientific">Octopus bimaculoides</name>
    <name type="common">California two-spotted octopus</name>
    <dbReference type="NCBI Taxonomy" id="37653"/>
    <lineage>
        <taxon>Eukaryota</taxon>
        <taxon>Metazoa</taxon>
        <taxon>Spiralia</taxon>
        <taxon>Lophotrochozoa</taxon>
        <taxon>Mollusca</taxon>
        <taxon>Cephalopoda</taxon>
        <taxon>Coleoidea</taxon>
        <taxon>Octopodiformes</taxon>
        <taxon>Octopoda</taxon>
        <taxon>Incirrata</taxon>
        <taxon>Octopodidae</taxon>
        <taxon>Octopus</taxon>
    </lineage>
</organism>
<reference evidence="1" key="1">
    <citation type="submission" date="2015-07" db="EMBL/GenBank/DDBJ databases">
        <title>MeaNS - Measles Nucleotide Surveillance Program.</title>
        <authorList>
            <person name="Tran T."/>
            <person name="Druce J."/>
        </authorList>
    </citation>
    <scope>NUCLEOTIDE SEQUENCE</scope>
    <source>
        <strain evidence="1">UCB-OBI-ISO-001</strain>
        <tissue evidence="1">Gonad</tissue>
    </source>
</reference>
<proteinExistence type="predicted"/>
<sequence length="55" mass="6147">MKDCFRDSSLLSILPKLPSGLPLMSLLTHECQECAQTPGMFTDVSTVHKEHRLCT</sequence>
<accession>A0A0L8H246</accession>
<dbReference type="AlphaFoldDB" id="A0A0L8H246"/>
<evidence type="ECO:0000313" key="1">
    <source>
        <dbReference type="EMBL" id="KOF83318.1"/>
    </source>
</evidence>
<gene>
    <name evidence="1" type="ORF">OCBIM_22024028mg</name>
</gene>
<dbReference type="EMBL" id="KQ419523">
    <property type="protein sequence ID" value="KOF83318.1"/>
    <property type="molecule type" value="Genomic_DNA"/>
</dbReference>
<protein>
    <submittedName>
        <fullName evidence="1">Uncharacterized protein</fullName>
    </submittedName>
</protein>
<name>A0A0L8H246_OCTBM</name>